<dbReference type="Pfam" id="PF03171">
    <property type="entry name" value="2OG-FeII_Oxy"/>
    <property type="match status" value="1"/>
</dbReference>
<dbReference type="EMBL" id="CAUYUE010000002">
    <property type="protein sequence ID" value="CAK0743882.1"/>
    <property type="molecule type" value="Genomic_DNA"/>
</dbReference>
<name>A0AAV1HT69_9CHLO</name>
<evidence type="ECO:0000313" key="6">
    <source>
        <dbReference type="EMBL" id="CAK0743882.1"/>
    </source>
</evidence>
<dbReference type="Proteomes" id="UP001314263">
    <property type="component" value="Unassembled WGS sequence"/>
</dbReference>
<keyword evidence="3" id="KW-0560">Oxidoreductase</keyword>
<evidence type="ECO:0000256" key="1">
    <source>
        <dbReference type="ARBA" id="ARBA00008056"/>
    </source>
</evidence>
<evidence type="ECO:0000256" key="2">
    <source>
        <dbReference type="ARBA" id="ARBA00022723"/>
    </source>
</evidence>
<proteinExistence type="inferred from homology"/>
<evidence type="ECO:0000256" key="4">
    <source>
        <dbReference type="ARBA" id="ARBA00023004"/>
    </source>
</evidence>
<reference evidence="6 7" key="1">
    <citation type="submission" date="2023-10" db="EMBL/GenBank/DDBJ databases">
        <authorList>
            <person name="Maclean D."/>
            <person name="Macfadyen A."/>
        </authorList>
    </citation>
    <scope>NUCLEOTIDE SEQUENCE [LARGE SCALE GENOMIC DNA]</scope>
</reference>
<dbReference type="InterPro" id="IPR027443">
    <property type="entry name" value="IPNS-like_sf"/>
</dbReference>
<accession>A0AAV1HT69</accession>
<dbReference type="InterPro" id="IPR044861">
    <property type="entry name" value="IPNS-like_FE2OG_OXY"/>
</dbReference>
<gene>
    <name evidence="6" type="ORF">CVIRNUC_001504</name>
</gene>
<sequence>MDASSALHLPRDRIGESHATAMLSGSDSKERISREPAVDIQACSAQHSPQILPVFDISVLLVDGEMQSAEQDRVCREIAACLQQTGCLIIRDPRVGTEQSNSFLDMMERYFCQPKELKLPDVYPELHYQVGATPEGVEVPRCVVDPDCLQTIEQQQPEHRATVPPGADPKWRFFWRLGPRPERTQFAELNAEPVIPAAFPEWREVMDGWGEKMLATVSTVAEAVAMGLGLDKNAFSSRMRMGPHLLAPTGVDVDRFSTPGTCYAGYHYDLNFLTIHGKSRFPGLAVWLQDGRRMPVSIPDGCLLIQAGKQIEWLTNGHIRGGMHEVVCTEATRAAVDRVRAAGRPLCRVSSTVFAHIASDELLRPIGRFAEEPRKPAYVDMLAGEFVQQELEVIKLKSNS</sequence>
<evidence type="ECO:0000256" key="3">
    <source>
        <dbReference type="ARBA" id="ARBA00023002"/>
    </source>
</evidence>
<dbReference type="PANTHER" id="PTHR10209">
    <property type="entry name" value="OXIDOREDUCTASE, 2OG-FE II OXYGENASE FAMILY PROTEIN"/>
    <property type="match status" value="1"/>
</dbReference>
<dbReference type="Gene3D" id="2.60.120.330">
    <property type="entry name" value="B-lactam Antibiotic, Isopenicillin N Synthase, Chain"/>
    <property type="match status" value="1"/>
</dbReference>
<keyword evidence="4" id="KW-0408">Iron</keyword>
<keyword evidence="2" id="KW-0479">Metal-binding</keyword>
<dbReference type="PANTHER" id="PTHR10209:SF874">
    <property type="entry name" value="2-OXOGLUTARATE (2OG) AND FE(II)-DEPENDENT OXYGENASE SUPERFAMILY PROTEIN"/>
    <property type="match status" value="1"/>
</dbReference>
<dbReference type="AlphaFoldDB" id="A0AAV1HT69"/>
<evidence type="ECO:0000313" key="7">
    <source>
        <dbReference type="Proteomes" id="UP001314263"/>
    </source>
</evidence>
<protein>
    <recommendedName>
        <fullName evidence="5">Isopenicillin N synthase-like Fe(2+) 2OG dioxygenase domain-containing protein</fullName>
    </recommendedName>
</protein>
<dbReference type="SUPFAM" id="SSF51197">
    <property type="entry name" value="Clavaminate synthase-like"/>
    <property type="match status" value="1"/>
</dbReference>
<comment type="similarity">
    <text evidence="1">Belongs to the iron/ascorbate-dependent oxidoreductase family.</text>
</comment>
<evidence type="ECO:0000259" key="5">
    <source>
        <dbReference type="Pfam" id="PF03171"/>
    </source>
</evidence>
<organism evidence="6 7">
    <name type="scientific">Coccomyxa viridis</name>
    <dbReference type="NCBI Taxonomy" id="1274662"/>
    <lineage>
        <taxon>Eukaryota</taxon>
        <taxon>Viridiplantae</taxon>
        <taxon>Chlorophyta</taxon>
        <taxon>core chlorophytes</taxon>
        <taxon>Trebouxiophyceae</taxon>
        <taxon>Trebouxiophyceae incertae sedis</taxon>
        <taxon>Coccomyxaceae</taxon>
        <taxon>Coccomyxa</taxon>
    </lineage>
</organism>
<dbReference type="GO" id="GO:0046872">
    <property type="term" value="F:metal ion binding"/>
    <property type="evidence" value="ECO:0007669"/>
    <property type="project" value="UniProtKB-KW"/>
</dbReference>
<dbReference type="GO" id="GO:0016491">
    <property type="term" value="F:oxidoreductase activity"/>
    <property type="evidence" value="ECO:0007669"/>
    <property type="project" value="UniProtKB-KW"/>
</dbReference>
<comment type="caution">
    <text evidence="6">The sequence shown here is derived from an EMBL/GenBank/DDBJ whole genome shotgun (WGS) entry which is preliminary data.</text>
</comment>
<feature type="domain" description="Isopenicillin N synthase-like Fe(2+) 2OG dioxygenase" evidence="5">
    <location>
        <begin position="264"/>
        <end position="355"/>
    </location>
</feature>
<keyword evidence="7" id="KW-1185">Reference proteome</keyword>